<dbReference type="AlphaFoldDB" id="A0A4R0GR82"/>
<keyword evidence="3" id="KW-1185">Reference proteome</keyword>
<dbReference type="Gene3D" id="3.40.50.150">
    <property type="entry name" value="Vaccinia Virus protein VP39"/>
    <property type="match status" value="1"/>
</dbReference>
<dbReference type="CDD" id="cd02440">
    <property type="entry name" value="AdoMet_MTases"/>
    <property type="match status" value="1"/>
</dbReference>
<dbReference type="InterPro" id="IPR041698">
    <property type="entry name" value="Methyltransf_25"/>
</dbReference>
<protein>
    <submittedName>
        <fullName evidence="2">Class I SAM-dependent methyltransferase</fullName>
    </submittedName>
</protein>
<evidence type="ECO:0000313" key="2">
    <source>
        <dbReference type="EMBL" id="TCC00335.1"/>
    </source>
</evidence>
<dbReference type="OrthoDB" id="9810615at2"/>
<dbReference type="Pfam" id="PF13649">
    <property type="entry name" value="Methyltransf_25"/>
    <property type="match status" value="1"/>
</dbReference>
<dbReference type="PANTHER" id="PTHR43591">
    <property type="entry name" value="METHYLTRANSFERASE"/>
    <property type="match status" value="1"/>
</dbReference>
<dbReference type="GO" id="GO:0008168">
    <property type="term" value="F:methyltransferase activity"/>
    <property type="evidence" value="ECO:0007669"/>
    <property type="project" value="UniProtKB-KW"/>
</dbReference>
<name>A0A4R0GR82_9ACTN</name>
<dbReference type="InterPro" id="IPR029063">
    <property type="entry name" value="SAM-dependent_MTases_sf"/>
</dbReference>
<sequence length="280" mass="29991">MEQQSGGIVAYYTDRYREDLRLRGRPQARLERQRTLEILRESLPVAPARILDVGGGTGEYARALVALGYQVRLLDLVPAHVDRARAGRPGLDAEVADARALPEEDDSYDATLLLGPLYHLPDHTDRCTALTEAVRVTRPGGLVLAAAISRFAGPLDFAATGRLDDRMLEEARVLLTDGRNDPTLGFTHAYFHRVEELVGECHAAGLVDVTVEGIEGPAWIAAEAGAHGPMAEQLFTAALLLARTYGSEPALVAASAHLLARATVPGGPSRTGPTRPGLPV</sequence>
<organism evidence="2 3">
    <name type="scientific">Micromonospora zingiberis</name>
    <dbReference type="NCBI Taxonomy" id="2053011"/>
    <lineage>
        <taxon>Bacteria</taxon>
        <taxon>Bacillati</taxon>
        <taxon>Actinomycetota</taxon>
        <taxon>Actinomycetes</taxon>
        <taxon>Micromonosporales</taxon>
        <taxon>Micromonosporaceae</taxon>
        <taxon>Micromonospora</taxon>
    </lineage>
</organism>
<comment type="caution">
    <text evidence="2">The sequence shown here is derived from an EMBL/GenBank/DDBJ whole genome shotgun (WGS) entry which is preliminary data.</text>
</comment>
<keyword evidence="2" id="KW-0489">Methyltransferase</keyword>
<keyword evidence="2" id="KW-0808">Transferase</keyword>
<accession>A0A4R0GR82</accession>
<evidence type="ECO:0000313" key="3">
    <source>
        <dbReference type="Proteomes" id="UP000292274"/>
    </source>
</evidence>
<feature type="domain" description="Methyltransferase" evidence="1">
    <location>
        <begin position="50"/>
        <end position="141"/>
    </location>
</feature>
<dbReference type="SUPFAM" id="SSF53335">
    <property type="entry name" value="S-adenosyl-L-methionine-dependent methyltransferases"/>
    <property type="match status" value="1"/>
</dbReference>
<dbReference type="RefSeq" id="WP_131299707.1">
    <property type="nucleotide sequence ID" value="NZ_SJJR01000001.1"/>
</dbReference>
<gene>
    <name evidence="2" type="ORF">E0H26_01135</name>
</gene>
<dbReference type="PANTHER" id="PTHR43591:SF24">
    <property type="entry name" value="2-METHOXY-6-POLYPRENYL-1,4-BENZOQUINOL METHYLASE, MITOCHONDRIAL"/>
    <property type="match status" value="1"/>
</dbReference>
<dbReference type="Proteomes" id="UP000292274">
    <property type="component" value="Unassembled WGS sequence"/>
</dbReference>
<evidence type="ECO:0000259" key="1">
    <source>
        <dbReference type="Pfam" id="PF13649"/>
    </source>
</evidence>
<dbReference type="GO" id="GO:0032259">
    <property type="term" value="P:methylation"/>
    <property type="evidence" value="ECO:0007669"/>
    <property type="project" value="UniProtKB-KW"/>
</dbReference>
<proteinExistence type="predicted"/>
<dbReference type="EMBL" id="SJJR01000001">
    <property type="protein sequence ID" value="TCC00335.1"/>
    <property type="molecule type" value="Genomic_DNA"/>
</dbReference>
<reference evidence="2 3" key="1">
    <citation type="submission" date="2019-02" db="EMBL/GenBank/DDBJ databases">
        <title>Jishengella sp. nov., isolated from a root of Zingiber montanum.</title>
        <authorList>
            <person name="Kuncharoen N."/>
            <person name="Kudo T."/>
            <person name="Masahiro Y."/>
            <person name="Ohkuma M."/>
            <person name="Tanasupawat S."/>
        </authorList>
    </citation>
    <scope>NUCLEOTIDE SEQUENCE [LARGE SCALE GENOMIC DNA]</scope>
    <source>
        <strain evidence="2 3">PLAI 1-1</strain>
    </source>
</reference>